<evidence type="ECO:0000256" key="5">
    <source>
        <dbReference type="SAM" id="Phobius"/>
    </source>
</evidence>
<dbReference type="PROSITE" id="PS50850">
    <property type="entry name" value="MFS"/>
    <property type="match status" value="1"/>
</dbReference>
<keyword evidence="4 5" id="KW-0472">Membrane</keyword>
<reference evidence="7" key="1">
    <citation type="submission" date="2025-05" db="UniProtKB">
        <authorList>
            <consortium name="EnsemblMetazoa"/>
        </authorList>
    </citation>
    <scope>IDENTIFICATION</scope>
</reference>
<protein>
    <recommendedName>
        <fullName evidence="6">Major facilitator superfamily (MFS) profile domain-containing protein</fullName>
    </recommendedName>
</protein>
<dbReference type="InterPro" id="IPR036259">
    <property type="entry name" value="MFS_trans_sf"/>
</dbReference>
<feature type="transmembrane region" description="Helical" evidence="5">
    <location>
        <begin position="382"/>
        <end position="403"/>
    </location>
</feature>
<feature type="transmembrane region" description="Helical" evidence="5">
    <location>
        <begin position="291"/>
        <end position="315"/>
    </location>
</feature>
<dbReference type="InterPro" id="IPR005829">
    <property type="entry name" value="Sugar_transporter_CS"/>
</dbReference>
<evidence type="ECO:0000313" key="8">
    <source>
        <dbReference type="Proteomes" id="UP001652700"/>
    </source>
</evidence>
<evidence type="ECO:0000256" key="3">
    <source>
        <dbReference type="ARBA" id="ARBA00022989"/>
    </source>
</evidence>
<comment type="subcellular location">
    <subcellularLocation>
        <location evidence="1">Membrane</location>
        <topology evidence="1">Multi-pass membrane protein</topology>
    </subcellularLocation>
</comment>
<feature type="transmembrane region" description="Helical" evidence="5">
    <location>
        <begin position="349"/>
        <end position="370"/>
    </location>
</feature>
<dbReference type="EnsemblMetazoa" id="XM_050648267.1">
    <property type="protein sequence ID" value="XP_050504224.1"/>
    <property type="gene ID" value="LOC114338699"/>
</dbReference>
<name>A0ABM5K213_DIAVI</name>
<keyword evidence="8" id="KW-1185">Reference proteome</keyword>
<accession>A0ABM5K213</accession>
<dbReference type="Proteomes" id="UP001652700">
    <property type="component" value="Unplaced"/>
</dbReference>
<evidence type="ECO:0000256" key="2">
    <source>
        <dbReference type="ARBA" id="ARBA00022692"/>
    </source>
</evidence>
<feature type="transmembrane region" description="Helical" evidence="5">
    <location>
        <begin position="197"/>
        <end position="217"/>
    </location>
</feature>
<sequence>MAFTRRLIELPLLLTFFAFELLGPVGTNLTLYRTCYIILGYNQTECALLGNTESPTLNDLQKKVQPTVNVISTVSSIVTQVFGLTICLFAGQWSDKFGRKPILLVSQIGQFFSLLIMVVFSAIPSINPWYFMLSSIPSMLTGGFAAFLVTILSYISDISTDETRGMRMALMEGMLGAGMLFGSLCSSYLYYATNYPSMYGISAGIMGLNIIYIYFCLSESLENIEHEKSWKDIFKPSDLKGMVHVITKPRANFNRAIIILMTVIMVLYIFISNGDGKTYLFLMGKFNWDLQHYTIFNSVTIIVFVIGTLGGTYVFKKMAVTESVVILLGLMCAFNGDLVRGLATTDFHIYFAAAVKFISGIISPQSRTLISKLVPDDEIAKVFALIMVVEFIVSIGSSPFYTFIYNATVDTDPGFYNFVSAGLFGICIIIILIIMFLEYKTTLSYEELIIEEEQDTPETLAERI</sequence>
<evidence type="ECO:0000256" key="4">
    <source>
        <dbReference type="ARBA" id="ARBA00023136"/>
    </source>
</evidence>
<feature type="transmembrane region" description="Helical" evidence="5">
    <location>
        <begin position="70"/>
        <end position="90"/>
    </location>
</feature>
<keyword evidence="2 5" id="KW-0812">Transmembrane</keyword>
<dbReference type="Gene3D" id="1.20.1250.20">
    <property type="entry name" value="MFS general substrate transporter like domains"/>
    <property type="match status" value="1"/>
</dbReference>
<proteinExistence type="predicted"/>
<dbReference type="InterPro" id="IPR011701">
    <property type="entry name" value="MFS"/>
</dbReference>
<feature type="transmembrane region" description="Helical" evidence="5">
    <location>
        <begin position="415"/>
        <end position="437"/>
    </location>
</feature>
<dbReference type="Pfam" id="PF07690">
    <property type="entry name" value="MFS_1"/>
    <property type="match status" value="1"/>
</dbReference>
<feature type="transmembrane region" description="Helical" evidence="5">
    <location>
        <begin position="252"/>
        <end position="271"/>
    </location>
</feature>
<feature type="transmembrane region" description="Helical" evidence="5">
    <location>
        <begin position="12"/>
        <end position="32"/>
    </location>
</feature>
<evidence type="ECO:0000259" key="6">
    <source>
        <dbReference type="PROSITE" id="PS50850"/>
    </source>
</evidence>
<dbReference type="RefSeq" id="XP_050504224.1">
    <property type="nucleotide sequence ID" value="XM_050648267.1"/>
</dbReference>
<evidence type="ECO:0000256" key="1">
    <source>
        <dbReference type="ARBA" id="ARBA00004141"/>
    </source>
</evidence>
<dbReference type="InterPro" id="IPR020846">
    <property type="entry name" value="MFS_dom"/>
</dbReference>
<feature type="transmembrane region" description="Helical" evidence="5">
    <location>
        <begin position="324"/>
        <end position="343"/>
    </location>
</feature>
<keyword evidence="3 5" id="KW-1133">Transmembrane helix</keyword>
<dbReference type="PANTHER" id="PTHR23507:SF39">
    <property type="entry name" value="GH23453P-RELATED"/>
    <property type="match status" value="1"/>
</dbReference>
<organism evidence="7 8">
    <name type="scientific">Diabrotica virgifera virgifera</name>
    <name type="common">western corn rootworm</name>
    <dbReference type="NCBI Taxonomy" id="50390"/>
    <lineage>
        <taxon>Eukaryota</taxon>
        <taxon>Metazoa</taxon>
        <taxon>Ecdysozoa</taxon>
        <taxon>Arthropoda</taxon>
        <taxon>Hexapoda</taxon>
        <taxon>Insecta</taxon>
        <taxon>Pterygota</taxon>
        <taxon>Neoptera</taxon>
        <taxon>Endopterygota</taxon>
        <taxon>Coleoptera</taxon>
        <taxon>Polyphaga</taxon>
        <taxon>Cucujiformia</taxon>
        <taxon>Chrysomeloidea</taxon>
        <taxon>Chrysomelidae</taxon>
        <taxon>Galerucinae</taxon>
        <taxon>Diabroticina</taxon>
        <taxon>Diabroticites</taxon>
        <taxon>Diabrotica</taxon>
    </lineage>
</organism>
<feature type="transmembrane region" description="Helical" evidence="5">
    <location>
        <begin position="168"/>
        <end position="191"/>
    </location>
</feature>
<feature type="transmembrane region" description="Helical" evidence="5">
    <location>
        <begin position="102"/>
        <end position="123"/>
    </location>
</feature>
<dbReference type="SUPFAM" id="SSF103473">
    <property type="entry name" value="MFS general substrate transporter"/>
    <property type="match status" value="1"/>
</dbReference>
<evidence type="ECO:0000313" key="7">
    <source>
        <dbReference type="EnsemblMetazoa" id="XP_050504224.1"/>
    </source>
</evidence>
<feature type="transmembrane region" description="Helical" evidence="5">
    <location>
        <begin position="129"/>
        <end position="156"/>
    </location>
</feature>
<dbReference type="PANTHER" id="PTHR23507">
    <property type="entry name" value="ZGC:174356"/>
    <property type="match status" value="1"/>
</dbReference>
<feature type="domain" description="Major facilitator superfamily (MFS) profile" evidence="6">
    <location>
        <begin position="1"/>
        <end position="221"/>
    </location>
</feature>
<dbReference type="GeneID" id="114338699"/>
<dbReference type="PROSITE" id="PS00216">
    <property type="entry name" value="SUGAR_TRANSPORT_1"/>
    <property type="match status" value="1"/>
</dbReference>